<dbReference type="Proteomes" id="UP000007879">
    <property type="component" value="Unassembled WGS sequence"/>
</dbReference>
<evidence type="ECO:0000313" key="3">
    <source>
        <dbReference type="Proteomes" id="UP000007879"/>
    </source>
</evidence>
<keyword evidence="3" id="KW-1185">Reference proteome</keyword>
<gene>
    <name evidence="2" type="primary">100641602</name>
</gene>
<dbReference type="EnsemblMetazoa" id="Aqu2.1.19141_001">
    <property type="protein sequence ID" value="Aqu2.1.19141_001"/>
    <property type="gene ID" value="Aqu2.1.19141"/>
</dbReference>
<feature type="region of interest" description="Disordered" evidence="1">
    <location>
        <begin position="193"/>
        <end position="240"/>
    </location>
</feature>
<organism evidence="2">
    <name type="scientific">Amphimedon queenslandica</name>
    <name type="common">Sponge</name>
    <dbReference type="NCBI Taxonomy" id="400682"/>
    <lineage>
        <taxon>Eukaryota</taxon>
        <taxon>Metazoa</taxon>
        <taxon>Porifera</taxon>
        <taxon>Demospongiae</taxon>
        <taxon>Heteroscleromorpha</taxon>
        <taxon>Haplosclerida</taxon>
        <taxon>Niphatidae</taxon>
        <taxon>Amphimedon</taxon>
    </lineage>
</organism>
<dbReference type="KEGG" id="aqu:100641602"/>
<feature type="compositionally biased region" description="Polar residues" evidence="1">
    <location>
        <begin position="221"/>
        <end position="232"/>
    </location>
</feature>
<feature type="compositionally biased region" description="Low complexity" evidence="1">
    <location>
        <begin position="194"/>
        <end position="216"/>
    </location>
</feature>
<sequence length="296" mass="33931">MADSREQSAAATIERTWLSYKDRQLFKTIKYAICSSEHSLTHEVLRKLSPRESSLLKDPSLTTKVKFRLDGTRWPPFIVFKIFSKSQSVCYISGKNMLRPSTEAAEDARQLMGNRVYFNQFLSDTYTHHQLSITDIHDIGTVKDYMKYAANLDETPAVHGGKENYWRRLELENLPRVELSSVHTKYWSVADRPVSASSTEPLSTSSSSYLSTPVRSESVSRRQTTTPTSASSLERARGSRLAMKRVNKMRQSFTNGHTPTKEQVEDDDTLLEEEDDVEIMELFQWTQDLSLEELNN</sequence>
<dbReference type="EnsemblMetazoa" id="XM_003389679.3">
    <property type="protein sequence ID" value="XP_003389727.1"/>
    <property type="gene ID" value="LOC100641602"/>
</dbReference>
<proteinExistence type="predicted"/>
<evidence type="ECO:0000313" key="2">
    <source>
        <dbReference type="EnsemblMetazoa" id="Aqu2.1.19141_001"/>
    </source>
</evidence>
<dbReference type="eggNOG" id="ENOG502QUVK">
    <property type="taxonomic scope" value="Eukaryota"/>
</dbReference>
<protein>
    <submittedName>
        <fullName evidence="2">Uncharacterized protein</fullName>
    </submittedName>
</protein>
<reference evidence="2" key="2">
    <citation type="submission" date="2017-05" db="UniProtKB">
        <authorList>
            <consortium name="EnsemblMetazoa"/>
        </authorList>
    </citation>
    <scope>IDENTIFICATION</scope>
</reference>
<dbReference type="AlphaFoldDB" id="A0A1X7TW27"/>
<reference evidence="3" key="1">
    <citation type="journal article" date="2010" name="Nature">
        <title>The Amphimedon queenslandica genome and the evolution of animal complexity.</title>
        <authorList>
            <person name="Srivastava M."/>
            <person name="Simakov O."/>
            <person name="Chapman J."/>
            <person name="Fahey B."/>
            <person name="Gauthier M.E."/>
            <person name="Mitros T."/>
            <person name="Richards G.S."/>
            <person name="Conaco C."/>
            <person name="Dacre M."/>
            <person name="Hellsten U."/>
            <person name="Larroux C."/>
            <person name="Putnam N.H."/>
            <person name="Stanke M."/>
            <person name="Adamska M."/>
            <person name="Darling A."/>
            <person name="Degnan S.M."/>
            <person name="Oakley T.H."/>
            <person name="Plachetzki D.C."/>
            <person name="Zhai Y."/>
            <person name="Adamski M."/>
            <person name="Calcino A."/>
            <person name="Cummins S.F."/>
            <person name="Goodstein D.M."/>
            <person name="Harris C."/>
            <person name="Jackson D.J."/>
            <person name="Leys S.P."/>
            <person name="Shu S."/>
            <person name="Woodcroft B.J."/>
            <person name="Vervoort M."/>
            <person name="Kosik K.S."/>
            <person name="Manning G."/>
            <person name="Degnan B.M."/>
            <person name="Rokhsar D.S."/>
        </authorList>
    </citation>
    <scope>NUCLEOTIDE SEQUENCE [LARGE SCALE GENOMIC DNA]</scope>
</reference>
<dbReference type="PANTHER" id="PTHR33504">
    <property type="entry name" value="NADH DEHYDROGENASE (UBIQUINONE) 1 BETA SUBCOMPLEX, 4"/>
    <property type="match status" value="1"/>
</dbReference>
<evidence type="ECO:0000256" key="1">
    <source>
        <dbReference type="SAM" id="MobiDB-lite"/>
    </source>
</evidence>
<accession>A0A1X7TW27</accession>
<dbReference type="PANTHER" id="PTHR33504:SF1">
    <property type="entry name" value="FAMILY WITH SEQUENCE SIMILARITY 90, MEMBER A1B"/>
    <property type="match status" value="1"/>
</dbReference>
<name>A0A1X7TW27_AMPQE</name>
<dbReference type="OrthoDB" id="10006090at2759"/>
<dbReference type="InParanoid" id="A0A1X7TW27"/>